<proteinExistence type="predicted"/>
<name>A0A0A9AKB0_ARUDO</name>
<dbReference type="EMBL" id="GBRH01246314">
    <property type="protein sequence ID" value="JAD51581.1"/>
    <property type="molecule type" value="Transcribed_RNA"/>
</dbReference>
<reference evidence="1" key="1">
    <citation type="submission" date="2014-09" db="EMBL/GenBank/DDBJ databases">
        <authorList>
            <person name="Magalhaes I.L.F."/>
            <person name="Oliveira U."/>
            <person name="Santos F.R."/>
            <person name="Vidigal T.H.D.A."/>
            <person name="Brescovit A.D."/>
            <person name="Santos A.J."/>
        </authorList>
    </citation>
    <scope>NUCLEOTIDE SEQUENCE</scope>
    <source>
        <tissue evidence="1">Shoot tissue taken approximately 20 cm above the soil surface</tissue>
    </source>
</reference>
<evidence type="ECO:0000313" key="1">
    <source>
        <dbReference type="EMBL" id="JAD51581.1"/>
    </source>
</evidence>
<organism evidence="1">
    <name type="scientific">Arundo donax</name>
    <name type="common">Giant reed</name>
    <name type="synonym">Donax arundinaceus</name>
    <dbReference type="NCBI Taxonomy" id="35708"/>
    <lineage>
        <taxon>Eukaryota</taxon>
        <taxon>Viridiplantae</taxon>
        <taxon>Streptophyta</taxon>
        <taxon>Embryophyta</taxon>
        <taxon>Tracheophyta</taxon>
        <taxon>Spermatophyta</taxon>
        <taxon>Magnoliopsida</taxon>
        <taxon>Liliopsida</taxon>
        <taxon>Poales</taxon>
        <taxon>Poaceae</taxon>
        <taxon>PACMAD clade</taxon>
        <taxon>Arundinoideae</taxon>
        <taxon>Arundineae</taxon>
        <taxon>Arundo</taxon>
    </lineage>
</organism>
<dbReference type="AlphaFoldDB" id="A0A0A9AKB0"/>
<accession>A0A0A9AKB0</accession>
<sequence length="89" mass="9756">MPAELVGCMLPGSLRCVGQDGVLYVLSEEKHRAYPACACEVNEEGQGCRWRKLPPLPVAGSSALSRFHKMVTFCSPVLLRHHLPPQSVL</sequence>
<reference evidence="1" key="2">
    <citation type="journal article" date="2015" name="Data Brief">
        <title>Shoot transcriptome of the giant reed, Arundo donax.</title>
        <authorList>
            <person name="Barrero R.A."/>
            <person name="Guerrero F.D."/>
            <person name="Moolhuijzen P."/>
            <person name="Goolsby J.A."/>
            <person name="Tidwell J."/>
            <person name="Bellgard S.E."/>
            <person name="Bellgard M.I."/>
        </authorList>
    </citation>
    <scope>NUCLEOTIDE SEQUENCE</scope>
    <source>
        <tissue evidence="1">Shoot tissue taken approximately 20 cm above the soil surface</tissue>
    </source>
</reference>
<protein>
    <submittedName>
        <fullName evidence="1">Uncharacterized protein</fullName>
    </submittedName>
</protein>